<evidence type="ECO:0000313" key="3">
    <source>
        <dbReference type="Proteomes" id="UP000775547"/>
    </source>
</evidence>
<dbReference type="GO" id="GO:0005524">
    <property type="term" value="F:ATP binding"/>
    <property type="evidence" value="ECO:0007669"/>
    <property type="project" value="InterPro"/>
</dbReference>
<dbReference type="InterPro" id="IPR050168">
    <property type="entry name" value="AAA_ATPase_domain"/>
</dbReference>
<evidence type="ECO:0000313" key="2">
    <source>
        <dbReference type="EMBL" id="KAG5648905.1"/>
    </source>
</evidence>
<organism evidence="2 3">
    <name type="scientific">Asterophora parasitica</name>
    <dbReference type="NCBI Taxonomy" id="117018"/>
    <lineage>
        <taxon>Eukaryota</taxon>
        <taxon>Fungi</taxon>
        <taxon>Dikarya</taxon>
        <taxon>Basidiomycota</taxon>
        <taxon>Agaricomycotina</taxon>
        <taxon>Agaricomycetes</taxon>
        <taxon>Agaricomycetidae</taxon>
        <taxon>Agaricales</taxon>
        <taxon>Tricholomatineae</taxon>
        <taxon>Lyophyllaceae</taxon>
        <taxon>Asterophora</taxon>
    </lineage>
</organism>
<dbReference type="AlphaFoldDB" id="A0A9P7GGJ6"/>
<gene>
    <name evidence="2" type="ORF">DXG03_000254</name>
</gene>
<dbReference type="Pfam" id="PF00004">
    <property type="entry name" value="AAA"/>
    <property type="match status" value="1"/>
</dbReference>
<dbReference type="Gene3D" id="3.40.50.300">
    <property type="entry name" value="P-loop containing nucleotide triphosphate hydrolases"/>
    <property type="match status" value="1"/>
</dbReference>
<dbReference type="SUPFAM" id="SSF52540">
    <property type="entry name" value="P-loop containing nucleoside triphosphate hydrolases"/>
    <property type="match status" value="1"/>
</dbReference>
<dbReference type="EMBL" id="JABCKV010000001">
    <property type="protein sequence ID" value="KAG5648905.1"/>
    <property type="molecule type" value="Genomic_DNA"/>
</dbReference>
<evidence type="ECO:0000259" key="1">
    <source>
        <dbReference type="Pfam" id="PF00004"/>
    </source>
</evidence>
<dbReference type="GO" id="GO:0005634">
    <property type="term" value="C:nucleus"/>
    <property type="evidence" value="ECO:0007669"/>
    <property type="project" value="TreeGrafter"/>
</dbReference>
<keyword evidence="3" id="KW-1185">Reference proteome</keyword>
<comment type="caution">
    <text evidence="2">The sequence shown here is derived from an EMBL/GenBank/DDBJ whole genome shotgun (WGS) entry which is preliminary data.</text>
</comment>
<dbReference type="InterPro" id="IPR003959">
    <property type="entry name" value="ATPase_AAA_core"/>
</dbReference>
<dbReference type="GO" id="GO:0042254">
    <property type="term" value="P:ribosome biogenesis"/>
    <property type="evidence" value="ECO:0007669"/>
    <property type="project" value="TreeGrafter"/>
</dbReference>
<dbReference type="PANTHER" id="PTHR23077">
    <property type="entry name" value="AAA-FAMILY ATPASE"/>
    <property type="match status" value="1"/>
</dbReference>
<proteinExistence type="predicted"/>
<dbReference type="GO" id="GO:0003723">
    <property type="term" value="F:RNA binding"/>
    <property type="evidence" value="ECO:0007669"/>
    <property type="project" value="TreeGrafter"/>
</dbReference>
<reference evidence="2" key="2">
    <citation type="submission" date="2021-10" db="EMBL/GenBank/DDBJ databases">
        <title>Phylogenomics reveals ancestral predisposition of the termite-cultivated fungus Termitomyces towards a domesticated lifestyle.</title>
        <authorList>
            <person name="Auxier B."/>
            <person name="Grum-Grzhimaylo A."/>
            <person name="Cardenas M.E."/>
            <person name="Lodge J.D."/>
            <person name="Laessoe T."/>
            <person name="Pedersen O."/>
            <person name="Smith M.E."/>
            <person name="Kuyper T.W."/>
            <person name="Franco-Molano E.A."/>
            <person name="Baroni T.J."/>
            <person name="Aanen D.K."/>
        </authorList>
    </citation>
    <scope>NUCLEOTIDE SEQUENCE</scope>
    <source>
        <strain evidence="2">AP01</strain>
        <tissue evidence="2">Mycelium</tissue>
    </source>
</reference>
<name>A0A9P7GGJ6_9AGAR</name>
<dbReference type="Proteomes" id="UP000775547">
    <property type="component" value="Unassembled WGS sequence"/>
</dbReference>
<dbReference type="OrthoDB" id="2115716at2759"/>
<protein>
    <recommendedName>
        <fullName evidence="1">ATPase AAA-type core domain-containing protein</fullName>
    </recommendedName>
</protein>
<reference evidence="2" key="1">
    <citation type="submission" date="2020-07" db="EMBL/GenBank/DDBJ databases">
        <authorList>
            <person name="Nieuwenhuis M."/>
            <person name="Van De Peppel L.J.J."/>
        </authorList>
    </citation>
    <scope>NUCLEOTIDE SEQUENCE</scope>
    <source>
        <strain evidence="2">AP01</strain>
        <tissue evidence="2">Mycelium</tissue>
    </source>
</reference>
<dbReference type="InterPro" id="IPR027417">
    <property type="entry name" value="P-loop_NTPase"/>
</dbReference>
<dbReference type="GO" id="GO:0016887">
    <property type="term" value="F:ATP hydrolysis activity"/>
    <property type="evidence" value="ECO:0007669"/>
    <property type="project" value="InterPro"/>
</dbReference>
<feature type="domain" description="ATPase AAA-type core" evidence="1">
    <location>
        <begin position="97"/>
        <end position="206"/>
    </location>
</feature>
<accession>A0A9P7GGJ6</accession>
<dbReference type="PANTHER" id="PTHR23077:SF132">
    <property type="entry name" value="ATP-DEPENDENT ZN PROTEASE"/>
    <property type="match status" value="1"/>
</dbReference>
<dbReference type="CDD" id="cd19481">
    <property type="entry name" value="RecA-like_protease"/>
    <property type="match status" value="1"/>
</dbReference>
<sequence>MSFTKSSLIADDLPVGTDDASRLLLLAVGAWSVQLHDEIWVFNEGWWQKDHELWADIQKAEWKDVILKDSFKQALQKDVYGFFASEKIYKDLGIPWKTISIKVIMKTCEEQGFTPLYVKSFRSYMGEERSMADVFNHARQMSPCVVILEDLDSLINDSNRSFFLNQLDGLKGNDGLLVIGTTNHFDRLDPGLSSRPSRFDRKFKFDDPDREERALYAKYWQNKLKDNKNISFPDQLVDDIAAVTEEFSFAYLKEAFVSSLVELANYDGDEKPTFEALIMAQIKTLKKELDKRLLAIAFSGLSIDAATTSAAQPAPRPINDRSVHSLLDSLSDSVCFEGRRYVEPRSNTGREARSTNGRDVHGLLDWPRFSANDIRQYTESYRDF</sequence>
<dbReference type="GO" id="GO:1990275">
    <property type="term" value="F:preribosome binding"/>
    <property type="evidence" value="ECO:0007669"/>
    <property type="project" value="TreeGrafter"/>
</dbReference>